<dbReference type="GO" id="GO:0005975">
    <property type="term" value="P:carbohydrate metabolic process"/>
    <property type="evidence" value="ECO:0007669"/>
    <property type="project" value="InterPro"/>
</dbReference>
<keyword evidence="3" id="KW-0479">Metal-binding</keyword>
<feature type="binding site" evidence="3">
    <location>
        <position position="195"/>
    </location>
    <ligand>
        <name>Zn(2+)</name>
        <dbReference type="ChEBI" id="CHEBI:29105"/>
        <label>1</label>
        <note>catalytic</note>
    </ligand>
</feature>
<protein>
    <submittedName>
        <fullName evidence="4">Tagatose-bisphosphate aldolase</fullName>
    </submittedName>
</protein>
<comment type="cofactor">
    <cofactor evidence="3">
        <name>Zn(2+)</name>
        <dbReference type="ChEBI" id="CHEBI:29105"/>
    </cofactor>
    <text evidence="3">Binds 2 Zn(2+) ions per subunit. One is catalytic and the other provides a structural contribution.</text>
</comment>
<feature type="binding site" evidence="3">
    <location>
        <position position="82"/>
    </location>
    <ligand>
        <name>Zn(2+)</name>
        <dbReference type="ChEBI" id="CHEBI:29105"/>
        <label>1</label>
        <note>catalytic</note>
    </ligand>
</feature>
<dbReference type="AlphaFoldDB" id="A0A2G9YRM8"/>
<dbReference type="Pfam" id="PF01116">
    <property type="entry name" value="F_bP_aldolase"/>
    <property type="match status" value="1"/>
</dbReference>
<dbReference type="GO" id="GO:0008270">
    <property type="term" value="F:zinc ion binding"/>
    <property type="evidence" value="ECO:0007669"/>
    <property type="project" value="InterPro"/>
</dbReference>
<dbReference type="SUPFAM" id="SSF51569">
    <property type="entry name" value="Aldolase"/>
    <property type="match status" value="1"/>
</dbReference>
<evidence type="ECO:0000313" key="4">
    <source>
        <dbReference type="EMBL" id="PIP21898.1"/>
    </source>
</evidence>
<evidence type="ECO:0000256" key="2">
    <source>
        <dbReference type="PIRSR" id="PIRSR001359-2"/>
    </source>
</evidence>
<accession>A0A2G9YRM8</accession>
<dbReference type="PIRSF" id="PIRSF001359">
    <property type="entry name" value="F_bP_aldolase_II"/>
    <property type="match status" value="1"/>
</dbReference>
<feature type="binding site" evidence="2">
    <location>
        <begin position="217"/>
        <end position="220"/>
    </location>
    <ligand>
        <name>dihydroxyacetone phosphate</name>
        <dbReference type="ChEBI" id="CHEBI:57642"/>
    </ligand>
</feature>
<evidence type="ECO:0000313" key="5">
    <source>
        <dbReference type="Proteomes" id="UP000231567"/>
    </source>
</evidence>
<dbReference type="InterPro" id="IPR013785">
    <property type="entry name" value="Aldolase_TIM"/>
</dbReference>
<name>A0A2G9YRM8_9BACT</name>
<dbReference type="PANTHER" id="PTHR30304">
    <property type="entry name" value="D-TAGATOSE-1,6-BISPHOSPHATE ALDOLASE"/>
    <property type="match status" value="1"/>
</dbReference>
<reference evidence="4 5" key="1">
    <citation type="submission" date="2017-09" db="EMBL/GenBank/DDBJ databases">
        <title>Depth-based differentiation of microbial function through sediment-hosted aquifers and enrichment of novel symbionts in the deep terrestrial subsurface.</title>
        <authorList>
            <person name="Probst A.J."/>
            <person name="Ladd B."/>
            <person name="Jarett J.K."/>
            <person name="Geller-Mcgrath D.E."/>
            <person name="Sieber C.M."/>
            <person name="Emerson J.B."/>
            <person name="Anantharaman K."/>
            <person name="Thomas B.C."/>
            <person name="Malmstrom R."/>
            <person name="Stieglmeier M."/>
            <person name="Klingl A."/>
            <person name="Woyke T."/>
            <person name="Ryan C.M."/>
            <person name="Banfield J.F."/>
        </authorList>
    </citation>
    <scope>NUCLEOTIDE SEQUENCE [LARGE SCALE GENOMIC DNA]</scope>
    <source>
        <strain evidence="4">CG23_combo_of_CG06-09_8_20_14_all_40_13</strain>
    </source>
</reference>
<dbReference type="PANTHER" id="PTHR30304:SF0">
    <property type="entry name" value="D-TAGATOSE-1,6-BISPHOSPHATE ALDOLASE SUBUNIT GATY-RELATED"/>
    <property type="match status" value="1"/>
</dbReference>
<dbReference type="Gene3D" id="3.20.20.70">
    <property type="entry name" value="Aldolase class I"/>
    <property type="match status" value="1"/>
</dbReference>
<dbReference type="NCBIfam" id="TIGR00167">
    <property type="entry name" value="cbbA"/>
    <property type="match status" value="1"/>
</dbReference>
<feature type="binding site" evidence="3">
    <location>
        <position position="168"/>
    </location>
    <ligand>
        <name>Zn(2+)</name>
        <dbReference type="ChEBI" id="CHEBI:29105"/>
        <label>1</label>
        <note>catalytic</note>
    </ligand>
</feature>
<feature type="binding site" evidence="3">
    <location>
        <position position="103"/>
    </location>
    <ligand>
        <name>Zn(2+)</name>
        <dbReference type="ChEBI" id="CHEBI:29105"/>
        <label>2</label>
    </ligand>
</feature>
<feature type="binding site" evidence="3">
    <location>
        <position position="133"/>
    </location>
    <ligand>
        <name>Zn(2+)</name>
        <dbReference type="ChEBI" id="CHEBI:29105"/>
        <label>2</label>
    </ligand>
</feature>
<evidence type="ECO:0000256" key="1">
    <source>
        <dbReference type="PIRSR" id="PIRSR001359-1"/>
    </source>
</evidence>
<proteinExistence type="predicted"/>
<dbReference type="GO" id="GO:0016832">
    <property type="term" value="F:aldehyde-lyase activity"/>
    <property type="evidence" value="ECO:0007669"/>
    <property type="project" value="InterPro"/>
</dbReference>
<evidence type="ECO:0000256" key="3">
    <source>
        <dbReference type="PIRSR" id="PIRSR001359-3"/>
    </source>
</evidence>
<sequence>MLVSSKDLILQARKKKYAIGSFNFSNLETLKAIISAGEKLKSPLIVSTTEKAIAYAKVEYLSALAQKAAAQSPLPIVLNLDHGKSLETVSLCLENGYTSVMIDSSHLPFKNNITITKQVVELAHRQNVPVEGELGELGTQSFTDVSQVRQFVEQTGVDFLAVALGSAHGVQKEEHLNLEILEEITKQTTIPLVLHGGSGLPDEDIKQAIRKGICKINIDTDIRTAFKQGLKEGLAKDESDFREILKFSIEDMIKVVEDKIKLFGSENKA</sequence>
<feature type="binding site" evidence="2">
    <location>
        <begin position="196"/>
        <end position="198"/>
    </location>
    <ligand>
        <name>dihydroxyacetone phosphate</name>
        <dbReference type="ChEBI" id="CHEBI:57642"/>
    </ligand>
</feature>
<dbReference type="InterPro" id="IPR050246">
    <property type="entry name" value="Class_II_FBP_aldolase"/>
</dbReference>
<organism evidence="4 5">
    <name type="scientific">Candidatus Nealsonbacteria bacterium CG23_combo_of_CG06-09_8_20_14_all_40_13</name>
    <dbReference type="NCBI Taxonomy" id="1974724"/>
    <lineage>
        <taxon>Bacteria</taxon>
        <taxon>Candidatus Nealsoniibacteriota</taxon>
    </lineage>
</organism>
<feature type="active site" description="Proton donor" evidence="1">
    <location>
        <position position="81"/>
    </location>
</feature>
<comment type="caution">
    <text evidence="4">The sequence shown here is derived from an EMBL/GenBank/DDBJ whole genome shotgun (WGS) entry which is preliminary data.</text>
</comment>
<gene>
    <name evidence="4" type="primary">kbaY</name>
    <name evidence="4" type="synonym">agaY</name>
    <name evidence="4" type="ORF">COX39_00610</name>
</gene>
<keyword evidence="3" id="KW-0862">Zinc</keyword>
<dbReference type="Proteomes" id="UP000231567">
    <property type="component" value="Unassembled WGS sequence"/>
</dbReference>
<dbReference type="InterPro" id="IPR000771">
    <property type="entry name" value="FBA_II"/>
</dbReference>
<dbReference type="CDD" id="cd00947">
    <property type="entry name" value="TBP_aldolase_IIB"/>
    <property type="match status" value="1"/>
</dbReference>
<feature type="binding site" evidence="2">
    <location>
        <position position="169"/>
    </location>
    <ligand>
        <name>dihydroxyacetone phosphate</name>
        <dbReference type="ChEBI" id="CHEBI:57642"/>
    </ligand>
</feature>
<dbReference type="EMBL" id="PCRM01000010">
    <property type="protein sequence ID" value="PIP21898.1"/>
    <property type="molecule type" value="Genomic_DNA"/>
</dbReference>